<evidence type="ECO:0000256" key="4">
    <source>
        <dbReference type="ARBA" id="ARBA00022989"/>
    </source>
</evidence>
<dbReference type="PANTHER" id="PTHR33545">
    <property type="entry name" value="UPF0750 MEMBRANE PROTEIN YITT-RELATED"/>
    <property type="match status" value="1"/>
</dbReference>
<evidence type="ECO:0000256" key="5">
    <source>
        <dbReference type="ARBA" id="ARBA00023136"/>
    </source>
</evidence>
<keyword evidence="4 6" id="KW-1133">Transmembrane helix</keyword>
<dbReference type="Pfam" id="PF02588">
    <property type="entry name" value="YitT_membrane"/>
    <property type="match status" value="1"/>
</dbReference>
<accession>A0A918D3M5</accession>
<dbReference type="RefSeq" id="WP_229782725.1">
    <property type="nucleotide sequence ID" value="NZ_BMOS01000021.1"/>
</dbReference>
<evidence type="ECO:0000256" key="6">
    <source>
        <dbReference type="SAM" id="Phobius"/>
    </source>
</evidence>
<evidence type="ECO:0000256" key="3">
    <source>
        <dbReference type="ARBA" id="ARBA00022692"/>
    </source>
</evidence>
<evidence type="ECO:0000313" key="8">
    <source>
        <dbReference type="Proteomes" id="UP000624041"/>
    </source>
</evidence>
<evidence type="ECO:0008006" key="9">
    <source>
        <dbReference type="Google" id="ProtNLM"/>
    </source>
</evidence>
<comment type="caution">
    <text evidence="7">The sequence shown here is derived from an EMBL/GenBank/DDBJ whole genome shotgun (WGS) entry which is preliminary data.</text>
</comment>
<evidence type="ECO:0000313" key="7">
    <source>
        <dbReference type="EMBL" id="GGN61914.1"/>
    </source>
</evidence>
<proteinExistence type="predicted"/>
<dbReference type="InterPro" id="IPR051461">
    <property type="entry name" value="UPF0750_membrane"/>
</dbReference>
<protein>
    <recommendedName>
        <fullName evidence="9">YitT family protein</fullName>
    </recommendedName>
</protein>
<dbReference type="AlphaFoldDB" id="A0A918D3M5"/>
<feature type="transmembrane region" description="Helical" evidence="6">
    <location>
        <begin position="9"/>
        <end position="31"/>
    </location>
</feature>
<keyword evidence="5 6" id="KW-0472">Membrane</keyword>
<sequence>MKEIFIKNTLVLAGGAIQGFAMGLFLFPQYIPSGGAGGITVLFNYLFGMSMGTALWVINFSLLLLGLYILGKRFASWTVLAITMTSITVTFFEHVTIPNRSLFFDLIVGSIFLGIGIGILMRQNVSNGGIGVIALILARKYGFLPGRSLFWINSCIFLFAALLIDWKIIILAFISQWIATRIVNIIVQFQFTMNESYSLDWRKK</sequence>
<evidence type="ECO:0000256" key="2">
    <source>
        <dbReference type="ARBA" id="ARBA00022475"/>
    </source>
</evidence>
<evidence type="ECO:0000256" key="1">
    <source>
        <dbReference type="ARBA" id="ARBA00004651"/>
    </source>
</evidence>
<keyword evidence="3 6" id="KW-0812">Transmembrane</keyword>
<keyword evidence="8" id="KW-1185">Reference proteome</keyword>
<keyword evidence="2" id="KW-1003">Cell membrane</keyword>
<feature type="transmembrane region" description="Helical" evidence="6">
    <location>
        <begin position="43"/>
        <end position="70"/>
    </location>
</feature>
<dbReference type="EMBL" id="BMOS01000021">
    <property type="protein sequence ID" value="GGN61914.1"/>
    <property type="molecule type" value="Genomic_DNA"/>
</dbReference>
<dbReference type="PANTHER" id="PTHR33545:SF9">
    <property type="entry name" value="UPF0750 MEMBRANE PROTEIN YITE"/>
    <property type="match status" value="1"/>
</dbReference>
<feature type="transmembrane region" description="Helical" evidence="6">
    <location>
        <begin position="103"/>
        <end position="121"/>
    </location>
</feature>
<comment type="subcellular location">
    <subcellularLocation>
        <location evidence="1">Cell membrane</location>
        <topology evidence="1">Multi-pass membrane protein</topology>
    </subcellularLocation>
</comment>
<feature type="transmembrane region" description="Helical" evidence="6">
    <location>
        <begin position="77"/>
        <end position="97"/>
    </location>
</feature>
<organism evidence="7 8">
    <name type="scientific">Oceanobacillus indicireducens</name>
    <dbReference type="NCBI Taxonomy" id="1004261"/>
    <lineage>
        <taxon>Bacteria</taxon>
        <taxon>Bacillati</taxon>
        <taxon>Bacillota</taxon>
        <taxon>Bacilli</taxon>
        <taxon>Bacillales</taxon>
        <taxon>Bacillaceae</taxon>
        <taxon>Oceanobacillus</taxon>
    </lineage>
</organism>
<feature type="transmembrane region" description="Helical" evidence="6">
    <location>
        <begin position="150"/>
        <end position="174"/>
    </location>
</feature>
<dbReference type="Proteomes" id="UP000624041">
    <property type="component" value="Unassembled WGS sequence"/>
</dbReference>
<dbReference type="GO" id="GO:0005886">
    <property type="term" value="C:plasma membrane"/>
    <property type="evidence" value="ECO:0007669"/>
    <property type="project" value="UniProtKB-SubCell"/>
</dbReference>
<dbReference type="InterPro" id="IPR003740">
    <property type="entry name" value="YitT"/>
</dbReference>
<reference evidence="7" key="2">
    <citation type="submission" date="2020-09" db="EMBL/GenBank/DDBJ databases">
        <authorList>
            <person name="Sun Q."/>
            <person name="Ohkuma M."/>
        </authorList>
    </citation>
    <scope>NUCLEOTIDE SEQUENCE</scope>
    <source>
        <strain evidence="7">JCM 17251</strain>
    </source>
</reference>
<gene>
    <name evidence="7" type="ORF">GCM10007971_27360</name>
</gene>
<name>A0A918D3M5_9BACI</name>
<reference evidence="7" key="1">
    <citation type="journal article" date="2014" name="Int. J. Syst. Evol. Microbiol.">
        <title>Complete genome sequence of Corynebacterium casei LMG S-19264T (=DSM 44701T), isolated from a smear-ripened cheese.</title>
        <authorList>
            <consortium name="US DOE Joint Genome Institute (JGI-PGF)"/>
            <person name="Walter F."/>
            <person name="Albersmeier A."/>
            <person name="Kalinowski J."/>
            <person name="Ruckert C."/>
        </authorList>
    </citation>
    <scope>NUCLEOTIDE SEQUENCE</scope>
    <source>
        <strain evidence="7">JCM 17251</strain>
    </source>
</reference>